<protein>
    <submittedName>
        <fullName evidence="2">Uncharacterized protein</fullName>
    </submittedName>
</protein>
<organism evidence="2 3">
    <name type="scientific">Xylanibacter rarus</name>
    <dbReference type="NCBI Taxonomy" id="1676614"/>
    <lineage>
        <taxon>Bacteria</taxon>
        <taxon>Pseudomonadati</taxon>
        <taxon>Bacteroidota</taxon>
        <taxon>Bacteroidia</taxon>
        <taxon>Bacteroidales</taxon>
        <taxon>Prevotellaceae</taxon>
        <taxon>Xylanibacter</taxon>
    </lineage>
</organism>
<dbReference type="RefSeq" id="WP_053397385.1">
    <property type="nucleotide sequence ID" value="NZ_LFQU01000001.1"/>
</dbReference>
<keyword evidence="1" id="KW-0472">Membrane</keyword>
<keyword evidence="1" id="KW-1133">Transmembrane helix</keyword>
<feature type="transmembrane region" description="Helical" evidence="1">
    <location>
        <begin position="73"/>
        <end position="95"/>
    </location>
</feature>
<dbReference type="AlphaFoldDB" id="A0A8E1URM2"/>
<evidence type="ECO:0000313" key="3">
    <source>
        <dbReference type="Proteomes" id="UP000036951"/>
    </source>
</evidence>
<keyword evidence="3" id="KW-1185">Reference proteome</keyword>
<name>A0A8E1URM2_9BACT</name>
<proteinExistence type="predicted"/>
<sequence length="197" mass="22627">MENIIDNNGLEEMKAQMAILKNKIEGQTMLNERLMRRAMNDRMSLVRRMVVLDVVMVIVCIAAMYTFMELFGLSLLFFVVSVVLFSWCLVSSAYINRIKESELLEGDLLKTGEKLVRMKRQRVRLLMINFPLGLAWAAWYGYEMISFETARGGSPRSMIVGLCVGFVVGLILGLMMLRKMQQANDIVIRQIKEMKDL</sequence>
<dbReference type="Proteomes" id="UP000036951">
    <property type="component" value="Unassembled WGS sequence"/>
</dbReference>
<feature type="transmembrane region" description="Helical" evidence="1">
    <location>
        <begin position="157"/>
        <end position="177"/>
    </location>
</feature>
<accession>A0A8E1URM2</accession>
<feature type="transmembrane region" description="Helical" evidence="1">
    <location>
        <begin position="123"/>
        <end position="142"/>
    </location>
</feature>
<feature type="transmembrane region" description="Helical" evidence="1">
    <location>
        <begin position="45"/>
        <end position="67"/>
    </location>
</feature>
<gene>
    <name evidence="2" type="ORF">ACU52_00805</name>
</gene>
<comment type="caution">
    <text evidence="2">The sequence shown here is derived from an EMBL/GenBank/DDBJ whole genome shotgun (WGS) entry which is preliminary data.</text>
</comment>
<evidence type="ECO:0000256" key="1">
    <source>
        <dbReference type="SAM" id="Phobius"/>
    </source>
</evidence>
<reference evidence="2 3" key="1">
    <citation type="submission" date="2015-06" db="EMBL/GenBank/DDBJ databases">
        <title>Prevotella sp. 109, sp. nov., a novel member of the family Prevotellaceae isolated from human faeces.</title>
        <authorList>
            <person name="Shkoporov A.N."/>
            <person name="Chaplin A.V."/>
            <person name="Kafarskaia L.I."/>
            <person name="Efimov B.A."/>
        </authorList>
    </citation>
    <scope>NUCLEOTIDE SEQUENCE [LARGE SCALE GENOMIC DNA]</scope>
    <source>
        <strain evidence="2 3">109</strain>
    </source>
</reference>
<keyword evidence="1" id="KW-0812">Transmembrane</keyword>
<evidence type="ECO:0000313" key="2">
    <source>
        <dbReference type="EMBL" id="KOO69726.1"/>
    </source>
</evidence>
<dbReference type="EMBL" id="LFQU01000001">
    <property type="protein sequence ID" value="KOO69726.1"/>
    <property type="molecule type" value="Genomic_DNA"/>
</dbReference>